<protein>
    <submittedName>
        <fullName evidence="2">Uncharacterized protein</fullName>
    </submittedName>
</protein>
<feature type="chain" id="PRO_5042844737" evidence="1">
    <location>
        <begin position="28"/>
        <end position="161"/>
    </location>
</feature>
<evidence type="ECO:0000313" key="2">
    <source>
        <dbReference type="EMBL" id="KAK7393254.1"/>
    </source>
</evidence>
<keyword evidence="3" id="KW-1185">Reference proteome</keyword>
<name>A0AAN9SD99_PSOTE</name>
<dbReference type="EMBL" id="JAYMYS010000005">
    <property type="protein sequence ID" value="KAK7393254.1"/>
    <property type="molecule type" value="Genomic_DNA"/>
</dbReference>
<organism evidence="2 3">
    <name type="scientific">Psophocarpus tetragonolobus</name>
    <name type="common">Winged bean</name>
    <name type="synonym">Dolichos tetragonolobus</name>
    <dbReference type="NCBI Taxonomy" id="3891"/>
    <lineage>
        <taxon>Eukaryota</taxon>
        <taxon>Viridiplantae</taxon>
        <taxon>Streptophyta</taxon>
        <taxon>Embryophyta</taxon>
        <taxon>Tracheophyta</taxon>
        <taxon>Spermatophyta</taxon>
        <taxon>Magnoliopsida</taxon>
        <taxon>eudicotyledons</taxon>
        <taxon>Gunneridae</taxon>
        <taxon>Pentapetalae</taxon>
        <taxon>rosids</taxon>
        <taxon>fabids</taxon>
        <taxon>Fabales</taxon>
        <taxon>Fabaceae</taxon>
        <taxon>Papilionoideae</taxon>
        <taxon>50 kb inversion clade</taxon>
        <taxon>NPAAA clade</taxon>
        <taxon>indigoferoid/millettioid clade</taxon>
        <taxon>Phaseoleae</taxon>
        <taxon>Psophocarpus</taxon>
    </lineage>
</organism>
<dbReference type="Proteomes" id="UP001386955">
    <property type="component" value="Unassembled WGS sequence"/>
</dbReference>
<sequence>MNMKISYSATLVLFLVVVAEFRTKGSAVDPYKQAPLHNSIPFRQIMLYKSANKVPSYMAPIPPFKLGIRRPNPYRRPPPFFTGFLSHQFDQPGRSRFVNLVAEFRTKGSAVDPYKQRPLYNSTPFRLIMLYKSSNKWDSSRIPIPPYEFGIGPNRNKRPPP</sequence>
<reference evidence="2 3" key="1">
    <citation type="submission" date="2024-01" db="EMBL/GenBank/DDBJ databases">
        <title>The genomes of 5 underutilized Papilionoideae crops provide insights into root nodulation and disease resistanc.</title>
        <authorList>
            <person name="Jiang F."/>
        </authorList>
    </citation>
    <scope>NUCLEOTIDE SEQUENCE [LARGE SCALE GENOMIC DNA]</scope>
    <source>
        <strain evidence="2">DUOXIRENSHENG_FW03</strain>
        <tissue evidence="2">Leaves</tissue>
    </source>
</reference>
<keyword evidence="1" id="KW-0732">Signal</keyword>
<dbReference type="AlphaFoldDB" id="A0AAN9SD99"/>
<feature type="signal peptide" evidence="1">
    <location>
        <begin position="1"/>
        <end position="27"/>
    </location>
</feature>
<comment type="caution">
    <text evidence="2">The sequence shown here is derived from an EMBL/GenBank/DDBJ whole genome shotgun (WGS) entry which is preliminary data.</text>
</comment>
<evidence type="ECO:0000256" key="1">
    <source>
        <dbReference type="SAM" id="SignalP"/>
    </source>
</evidence>
<gene>
    <name evidence="2" type="ORF">VNO78_21804</name>
</gene>
<accession>A0AAN9SD99</accession>
<proteinExistence type="predicted"/>
<evidence type="ECO:0000313" key="3">
    <source>
        <dbReference type="Proteomes" id="UP001386955"/>
    </source>
</evidence>